<evidence type="ECO:0000256" key="2">
    <source>
        <dbReference type="ARBA" id="ARBA00022490"/>
    </source>
</evidence>
<comment type="similarity">
    <text evidence="1 13">Belongs to the class-II aminoacyl-tRNA synthetase family.</text>
</comment>
<comment type="catalytic activity">
    <reaction evidence="12 13">
        <text>tRNA(Thr) + L-threonine + ATP = L-threonyl-tRNA(Thr) + AMP + diphosphate + H(+)</text>
        <dbReference type="Rhea" id="RHEA:24624"/>
        <dbReference type="Rhea" id="RHEA-COMP:9670"/>
        <dbReference type="Rhea" id="RHEA-COMP:9704"/>
        <dbReference type="ChEBI" id="CHEBI:15378"/>
        <dbReference type="ChEBI" id="CHEBI:30616"/>
        <dbReference type="ChEBI" id="CHEBI:33019"/>
        <dbReference type="ChEBI" id="CHEBI:57926"/>
        <dbReference type="ChEBI" id="CHEBI:78442"/>
        <dbReference type="ChEBI" id="CHEBI:78534"/>
        <dbReference type="ChEBI" id="CHEBI:456215"/>
        <dbReference type="EC" id="6.1.1.3"/>
    </reaction>
</comment>
<dbReference type="InterPro" id="IPR047246">
    <property type="entry name" value="ThrRS_anticodon"/>
</dbReference>
<dbReference type="PANTHER" id="PTHR11451">
    <property type="entry name" value="THREONINE-TRNA LIGASE"/>
    <property type="match status" value="1"/>
</dbReference>
<dbReference type="InterPro" id="IPR002320">
    <property type="entry name" value="Thr-tRNA-ligase_IIa"/>
</dbReference>
<dbReference type="SUPFAM" id="SSF55681">
    <property type="entry name" value="Class II aaRS and biotin synthetases"/>
    <property type="match status" value="1"/>
</dbReference>
<evidence type="ECO:0000313" key="15">
    <source>
        <dbReference type="EMBL" id="MBB5219173.1"/>
    </source>
</evidence>
<name>A0A840SI29_9SPIR</name>
<keyword evidence="17" id="KW-1185">Reference proteome</keyword>
<evidence type="ECO:0000256" key="7">
    <source>
        <dbReference type="ARBA" id="ARBA00022833"/>
    </source>
</evidence>
<dbReference type="InterPro" id="IPR045864">
    <property type="entry name" value="aa-tRNA-synth_II/BPL/LPL"/>
</dbReference>
<evidence type="ECO:0000256" key="10">
    <source>
        <dbReference type="ARBA" id="ARBA00022917"/>
    </source>
</evidence>
<dbReference type="KEGG" id="trc:DYE49_10925"/>
<keyword evidence="10 13" id="KW-0648">Protein biosynthesis</keyword>
<dbReference type="GO" id="GO:0004829">
    <property type="term" value="F:threonine-tRNA ligase activity"/>
    <property type="evidence" value="ECO:0007669"/>
    <property type="project" value="UniProtKB-UniRule"/>
</dbReference>
<sequence length="588" mass="67234">MAVDEKLQMVRHSCAHVMAEAVLNLYPGTKIAIGPAIENGFYYDFDFSTTTTNTKPTEADFAAIEKEMRKILAGNHQFVRKEVSKEEALKLFADQPYKIELIKDLPDGETISTYEQDGYLDLCRGPHVESTKEINGQAFKLTKMAGAYWRGDSDKAMLTRIYAVCFYKPNDLKDYLAMLEEAEKRDHRKLGAQMDLFHIDPEDPGQIFWHPNGWQMYVTLQDYMRQKVLADGYKEVNTPAVMPRSLWERSGHWGHYQKNMFVTESEKRIFSIKPMNCPGALEIFNSRSRSYKDLPLRLAEFGHCVRNEPSGTLHGIMRVRGFVQDDAHIICTDEQVESEVAKFCRLLKDVYKDFGFDKNLVVKLSTMPEDHVGDLETWQRAEKSLGAACNAAGLEYEIQPGEGAFYGPKLEFKLYDTLGREWQCGTIQLDYQLPSAERLNAQYIGADNQKHHPVMLHRAVLGSLERFMGILIENYAGAFPAWLHFEQAAVVPVNPEFADYAQKVADELAAAGIRVNAYTDDDNMKNKIKMISTEHRTPYILVVGANEQNEGTVTVRFRFSSKLPQKTMKIEEFKEYVLEKVRTHYNGI</sequence>
<reference evidence="16 18" key="1">
    <citation type="submission" date="2018-08" db="EMBL/GenBank/DDBJ databases">
        <title>The first complete genome of Treponema rectale (CHPAT), a commensal spirochete of the bovine rectum.</title>
        <authorList>
            <person name="Staton G.J."/>
            <person name="Clegg S.R."/>
            <person name="Carter S.D."/>
            <person name="Radford A.D."/>
            <person name="Darby A."/>
            <person name="Hall N."/>
            <person name="Birtles R.J."/>
            <person name="Evans N.J."/>
        </authorList>
    </citation>
    <scope>NUCLEOTIDE SEQUENCE [LARGE SCALE GENOMIC DNA]</scope>
    <source>
        <strain evidence="16 18">CHPA</strain>
    </source>
</reference>
<evidence type="ECO:0000256" key="9">
    <source>
        <dbReference type="ARBA" id="ARBA00022884"/>
    </source>
</evidence>
<evidence type="ECO:0000259" key="14">
    <source>
        <dbReference type="PROSITE" id="PS50862"/>
    </source>
</evidence>
<gene>
    <name evidence="13" type="primary">thrS</name>
    <name evidence="16" type="ORF">DYE49_10925</name>
    <name evidence="15" type="ORF">HNP77_001542</name>
</gene>
<dbReference type="SMART" id="SM00863">
    <property type="entry name" value="tRNA_SAD"/>
    <property type="match status" value="1"/>
</dbReference>
<dbReference type="FunFam" id="3.30.980.10:FF:000005">
    <property type="entry name" value="Threonyl-tRNA synthetase, mitochondrial"/>
    <property type="match status" value="1"/>
</dbReference>
<keyword evidence="3 13" id="KW-0820">tRNA-binding</keyword>
<feature type="binding site" evidence="13">
    <location>
        <position position="457"/>
    </location>
    <ligand>
        <name>Zn(2+)</name>
        <dbReference type="ChEBI" id="CHEBI:29105"/>
        <note>catalytic</note>
    </ligand>
</feature>
<keyword evidence="2 13" id="KW-0963">Cytoplasm</keyword>
<evidence type="ECO:0000256" key="11">
    <source>
        <dbReference type="ARBA" id="ARBA00023146"/>
    </source>
</evidence>
<comment type="caution">
    <text evidence="13">Lacks conserved residue(s) required for the propagation of feature annotation.</text>
</comment>
<evidence type="ECO:0000256" key="1">
    <source>
        <dbReference type="ARBA" id="ARBA00008226"/>
    </source>
</evidence>
<dbReference type="Gene3D" id="3.30.54.20">
    <property type="match status" value="1"/>
</dbReference>
<dbReference type="PROSITE" id="PS50862">
    <property type="entry name" value="AA_TRNA_LIGASE_II"/>
    <property type="match status" value="1"/>
</dbReference>
<evidence type="ECO:0000313" key="18">
    <source>
        <dbReference type="Proteomes" id="UP000593591"/>
    </source>
</evidence>
<dbReference type="CDD" id="cd00860">
    <property type="entry name" value="ThrRS_anticodon"/>
    <property type="match status" value="1"/>
</dbReference>
<dbReference type="NCBIfam" id="TIGR00418">
    <property type="entry name" value="thrS"/>
    <property type="match status" value="1"/>
</dbReference>
<dbReference type="EMBL" id="JACHFR010000002">
    <property type="protein sequence ID" value="MBB5219173.1"/>
    <property type="molecule type" value="Genomic_DNA"/>
</dbReference>
<keyword evidence="6 13" id="KW-0547">Nucleotide-binding</keyword>
<keyword evidence="4 13" id="KW-0436">Ligase</keyword>
<dbReference type="Pfam" id="PF00587">
    <property type="entry name" value="tRNA-synt_2b"/>
    <property type="match status" value="1"/>
</dbReference>
<keyword evidence="8 13" id="KW-0067">ATP-binding</keyword>
<dbReference type="EC" id="6.1.1.3" evidence="13"/>
<comment type="subcellular location">
    <subcellularLocation>
        <location evidence="13">Cytoplasm</location>
    </subcellularLocation>
</comment>
<dbReference type="EMBL" id="CP031517">
    <property type="protein sequence ID" value="QOS40930.1"/>
    <property type="molecule type" value="Genomic_DNA"/>
</dbReference>
<accession>A0A840SI29</accession>
<evidence type="ECO:0000256" key="6">
    <source>
        <dbReference type="ARBA" id="ARBA00022741"/>
    </source>
</evidence>
<keyword evidence="9 13" id="KW-0694">RNA-binding</keyword>
<comment type="subunit">
    <text evidence="13">Homodimer.</text>
</comment>
<dbReference type="Pfam" id="PF03129">
    <property type="entry name" value="HGTP_anticodon"/>
    <property type="match status" value="1"/>
</dbReference>
<dbReference type="PRINTS" id="PR01047">
    <property type="entry name" value="TRNASYNTHTHR"/>
</dbReference>
<keyword evidence="11 13" id="KW-0030">Aminoacyl-tRNA synthetase</keyword>
<dbReference type="GO" id="GO:0005524">
    <property type="term" value="F:ATP binding"/>
    <property type="evidence" value="ECO:0007669"/>
    <property type="project" value="UniProtKB-UniRule"/>
</dbReference>
<dbReference type="GO" id="GO:0046872">
    <property type="term" value="F:metal ion binding"/>
    <property type="evidence" value="ECO:0007669"/>
    <property type="project" value="UniProtKB-KW"/>
</dbReference>
<dbReference type="InterPro" id="IPR002314">
    <property type="entry name" value="aa-tRNA-synt_IIb"/>
</dbReference>
<keyword evidence="5 13" id="KW-0479">Metal-binding</keyword>
<reference evidence="15 17" key="2">
    <citation type="submission" date="2020-08" db="EMBL/GenBank/DDBJ databases">
        <title>Genomic Encyclopedia of Type Strains, Phase IV (KMG-IV): sequencing the most valuable type-strain genomes for metagenomic binning, comparative biology and taxonomic classification.</title>
        <authorList>
            <person name="Goeker M."/>
        </authorList>
    </citation>
    <scope>NUCLEOTIDE SEQUENCE [LARGE SCALE GENOMIC DNA]</scope>
    <source>
        <strain evidence="15 17">DSM 103679</strain>
    </source>
</reference>
<dbReference type="SUPFAM" id="SSF55186">
    <property type="entry name" value="ThrRS/AlaRS common domain"/>
    <property type="match status" value="1"/>
</dbReference>
<feature type="binding site" evidence="13">
    <location>
        <position position="277"/>
    </location>
    <ligand>
        <name>Zn(2+)</name>
        <dbReference type="ChEBI" id="CHEBI:29105"/>
        <note>catalytic</note>
    </ligand>
</feature>
<dbReference type="PANTHER" id="PTHR11451:SF44">
    <property type="entry name" value="THREONINE--TRNA LIGASE, CHLOROPLASTIC_MITOCHONDRIAL 2"/>
    <property type="match status" value="1"/>
</dbReference>
<feature type="binding site" evidence="13">
    <location>
        <position position="328"/>
    </location>
    <ligand>
        <name>Zn(2+)</name>
        <dbReference type="ChEBI" id="CHEBI:29105"/>
        <note>catalytic</note>
    </ligand>
</feature>
<evidence type="ECO:0000256" key="5">
    <source>
        <dbReference type="ARBA" id="ARBA00022723"/>
    </source>
</evidence>
<organism evidence="15 17">
    <name type="scientific">Treponema rectale</name>
    <dbReference type="NCBI Taxonomy" id="744512"/>
    <lineage>
        <taxon>Bacteria</taxon>
        <taxon>Pseudomonadati</taxon>
        <taxon>Spirochaetota</taxon>
        <taxon>Spirochaetia</taxon>
        <taxon>Spirochaetales</taxon>
        <taxon>Treponemataceae</taxon>
        <taxon>Treponema</taxon>
    </lineage>
</organism>
<dbReference type="InterPro" id="IPR018163">
    <property type="entry name" value="Thr/Ala-tRNA-synth_IIc_edit"/>
</dbReference>
<dbReference type="GO" id="GO:0000049">
    <property type="term" value="F:tRNA binding"/>
    <property type="evidence" value="ECO:0007669"/>
    <property type="project" value="UniProtKB-KW"/>
</dbReference>
<evidence type="ECO:0000256" key="4">
    <source>
        <dbReference type="ARBA" id="ARBA00022598"/>
    </source>
</evidence>
<evidence type="ECO:0000256" key="8">
    <source>
        <dbReference type="ARBA" id="ARBA00022840"/>
    </source>
</evidence>
<dbReference type="InterPro" id="IPR036621">
    <property type="entry name" value="Anticodon-bd_dom_sf"/>
</dbReference>
<dbReference type="GO" id="GO:0006435">
    <property type="term" value="P:threonyl-tRNA aminoacylation"/>
    <property type="evidence" value="ECO:0007669"/>
    <property type="project" value="UniProtKB-UniRule"/>
</dbReference>
<dbReference type="FunFam" id="3.30.54.20:FF:000002">
    <property type="entry name" value="Threonine--tRNA ligase"/>
    <property type="match status" value="1"/>
</dbReference>
<dbReference type="InterPro" id="IPR004154">
    <property type="entry name" value="Anticodon-bd"/>
</dbReference>
<dbReference type="RefSeq" id="WP_184652594.1">
    <property type="nucleotide sequence ID" value="NZ_JACHFR010000002.1"/>
</dbReference>
<dbReference type="AlphaFoldDB" id="A0A840SI29"/>
<dbReference type="InterPro" id="IPR006195">
    <property type="entry name" value="aa-tRNA-synth_II"/>
</dbReference>
<protein>
    <recommendedName>
        <fullName evidence="13">Threonine--tRNA ligase</fullName>
        <ecNumber evidence="13">6.1.1.3</ecNumber>
    </recommendedName>
    <alternativeName>
        <fullName evidence="13">Threonyl-tRNA synthetase</fullName>
        <shortName evidence="13">ThrRS</shortName>
    </alternativeName>
</protein>
<dbReference type="InterPro" id="IPR012947">
    <property type="entry name" value="tRNA_SAD"/>
</dbReference>
<comment type="cofactor">
    <cofactor evidence="13">
        <name>Zn(2+)</name>
        <dbReference type="ChEBI" id="CHEBI:29105"/>
    </cofactor>
    <text evidence="13">Binds 1 zinc ion per subunit.</text>
</comment>
<evidence type="ECO:0000256" key="13">
    <source>
        <dbReference type="HAMAP-Rule" id="MF_00184"/>
    </source>
</evidence>
<dbReference type="Pfam" id="PF07973">
    <property type="entry name" value="tRNA_SAD"/>
    <property type="match status" value="1"/>
</dbReference>
<dbReference type="Gene3D" id="3.30.930.10">
    <property type="entry name" value="Bira Bifunctional Protein, Domain 2"/>
    <property type="match status" value="1"/>
</dbReference>
<dbReference type="GO" id="GO:0005737">
    <property type="term" value="C:cytoplasm"/>
    <property type="evidence" value="ECO:0007669"/>
    <property type="project" value="UniProtKB-SubCell"/>
</dbReference>
<dbReference type="InterPro" id="IPR033728">
    <property type="entry name" value="ThrRS_core"/>
</dbReference>
<dbReference type="Gene3D" id="3.30.980.10">
    <property type="entry name" value="Threonyl-trna Synthetase, Chain A, domain 2"/>
    <property type="match status" value="1"/>
</dbReference>
<dbReference type="Gene3D" id="3.40.50.800">
    <property type="entry name" value="Anticodon-binding domain"/>
    <property type="match status" value="1"/>
</dbReference>
<evidence type="ECO:0000256" key="12">
    <source>
        <dbReference type="ARBA" id="ARBA00049515"/>
    </source>
</evidence>
<dbReference type="FunFam" id="3.30.930.10:FF:000002">
    <property type="entry name" value="Threonine--tRNA ligase"/>
    <property type="match status" value="1"/>
</dbReference>
<dbReference type="HAMAP" id="MF_00184">
    <property type="entry name" value="Thr_tRNA_synth"/>
    <property type="match status" value="1"/>
</dbReference>
<dbReference type="SUPFAM" id="SSF52954">
    <property type="entry name" value="Class II aaRS ABD-related"/>
    <property type="match status" value="1"/>
</dbReference>
<evidence type="ECO:0000313" key="17">
    <source>
        <dbReference type="Proteomes" id="UP000578697"/>
    </source>
</evidence>
<evidence type="ECO:0000313" key="16">
    <source>
        <dbReference type="EMBL" id="QOS40930.1"/>
    </source>
</evidence>
<dbReference type="Proteomes" id="UP000578697">
    <property type="component" value="Unassembled WGS sequence"/>
</dbReference>
<dbReference type="Proteomes" id="UP000593591">
    <property type="component" value="Chromosome"/>
</dbReference>
<dbReference type="CDD" id="cd00771">
    <property type="entry name" value="ThrRS_core"/>
    <property type="match status" value="1"/>
</dbReference>
<proteinExistence type="inferred from homology"/>
<feature type="domain" description="Aminoacyl-transfer RNA synthetases class-II family profile" evidence="14">
    <location>
        <begin position="174"/>
        <end position="480"/>
    </location>
</feature>
<evidence type="ECO:0000256" key="3">
    <source>
        <dbReference type="ARBA" id="ARBA00022555"/>
    </source>
</evidence>
<keyword evidence="7 13" id="KW-0862">Zinc</keyword>